<evidence type="ECO:0000313" key="3">
    <source>
        <dbReference type="Proteomes" id="UP001163823"/>
    </source>
</evidence>
<dbReference type="GO" id="GO:0032259">
    <property type="term" value="P:methylation"/>
    <property type="evidence" value="ECO:0007669"/>
    <property type="project" value="UniProtKB-KW"/>
</dbReference>
<dbReference type="KEGG" id="qsa:O6P43_022206"/>
<feature type="coiled-coil region" evidence="1">
    <location>
        <begin position="34"/>
        <end position="68"/>
    </location>
</feature>
<dbReference type="Proteomes" id="UP001163823">
    <property type="component" value="Chromosome 9"/>
</dbReference>
<evidence type="ECO:0000313" key="2">
    <source>
        <dbReference type="EMBL" id="KAJ7955653.1"/>
    </source>
</evidence>
<dbReference type="PANTHER" id="PTHR34807">
    <property type="entry name" value="OS08G0270800 PROTEIN"/>
    <property type="match status" value="1"/>
</dbReference>
<evidence type="ECO:0000256" key="1">
    <source>
        <dbReference type="SAM" id="Coils"/>
    </source>
</evidence>
<gene>
    <name evidence="2" type="ORF">O6P43_022206</name>
</gene>
<protein>
    <submittedName>
        <fullName evidence="2">Ribosomal RNA small subunit methyltransferase G</fullName>
    </submittedName>
</protein>
<keyword evidence="2" id="KW-0808">Transferase</keyword>
<dbReference type="GO" id="GO:0008168">
    <property type="term" value="F:methyltransferase activity"/>
    <property type="evidence" value="ECO:0007669"/>
    <property type="project" value="UniProtKB-KW"/>
</dbReference>
<dbReference type="EMBL" id="JARAOO010000009">
    <property type="protein sequence ID" value="KAJ7955653.1"/>
    <property type="molecule type" value="Genomic_DNA"/>
</dbReference>
<reference evidence="2" key="1">
    <citation type="journal article" date="2023" name="Science">
        <title>Elucidation of the pathway for biosynthesis of saponin adjuvants from the soapbark tree.</title>
        <authorList>
            <person name="Reed J."/>
            <person name="Orme A."/>
            <person name="El-Demerdash A."/>
            <person name="Owen C."/>
            <person name="Martin L.B.B."/>
            <person name="Misra R.C."/>
            <person name="Kikuchi S."/>
            <person name="Rejzek M."/>
            <person name="Martin A.C."/>
            <person name="Harkess A."/>
            <person name="Leebens-Mack J."/>
            <person name="Louveau T."/>
            <person name="Stephenson M.J."/>
            <person name="Osbourn A."/>
        </authorList>
    </citation>
    <scope>NUCLEOTIDE SEQUENCE</scope>
    <source>
        <strain evidence="2">S10</strain>
    </source>
</reference>
<sequence>MKKMKVVASAESPSYAVYEDPRTRLRHQSLFLDYEELEKETEAMKSKLQNMKLKKLTLSAEVQFLRRRYKYLLKNQSLKPLKQDVSHSPKFETRAPTITKGRNYNRKESTLRPPVFVSGMNPKERNYNGMEAKLRKNQKERIYSGKESTKKTRTPIFDLNQISLEEEEVQGNCDPLRTEEPKKCIQRGLSDEQLSEAKLSVCRNIGNGSSRAGKRKISWQDQVALRV</sequence>
<name>A0AAD7LCM0_QUISA</name>
<comment type="caution">
    <text evidence="2">The sequence shown here is derived from an EMBL/GenBank/DDBJ whole genome shotgun (WGS) entry which is preliminary data.</text>
</comment>
<organism evidence="2 3">
    <name type="scientific">Quillaja saponaria</name>
    <name type="common">Soap bark tree</name>
    <dbReference type="NCBI Taxonomy" id="32244"/>
    <lineage>
        <taxon>Eukaryota</taxon>
        <taxon>Viridiplantae</taxon>
        <taxon>Streptophyta</taxon>
        <taxon>Embryophyta</taxon>
        <taxon>Tracheophyta</taxon>
        <taxon>Spermatophyta</taxon>
        <taxon>Magnoliopsida</taxon>
        <taxon>eudicotyledons</taxon>
        <taxon>Gunneridae</taxon>
        <taxon>Pentapetalae</taxon>
        <taxon>rosids</taxon>
        <taxon>fabids</taxon>
        <taxon>Fabales</taxon>
        <taxon>Quillajaceae</taxon>
        <taxon>Quillaja</taxon>
    </lineage>
</organism>
<dbReference type="AlphaFoldDB" id="A0AAD7LCM0"/>
<keyword evidence="3" id="KW-1185">Reference proteome</keyword>
<accession>A0AAD7LCM0</accession>
<keyword evidence="1" id="KW-0175">Coiled coil</keyword>
<dbReference type="PANTHER" id="PTHR34807:SF3">
    <property type="entry name" value="OS08G0270800 PROTEIN"/>
    <property type="match status" value="1"/>
</dbReference>
<proteinExistence type="predicted"/>
<keyword evidence="2" id="KW-0489">Methyltransferase</keyword>